<name>X1KGC4_9ZZZZ</name>
<reference evidence="1" key="1">
    <citation type="journal article" date="2014" name="Front. Microbiol.">
        <title>High frequency of phylogenetically diverse reductive dehalogenase-homologous genes in deep subseafloor sedimentary metagenomes.</title>
        <authorList>
            <person name="Kawai M."/>
            <person name="Futagami T."/>
            <person name="Toyoda A."/>
            <person name="Takaki Y."/>
            <person name="Nishi S."/>
            <person name="Hori S."/>
            <person name="Arai W."/>
            <person name="Tsubouchi T."/>
            <person name="Morono Y."/>
            <person name="Uchiyama I."/>
            <person name="Ito T."/>
            <person name="Fujiyama A."/>
            <person name="Inagaki F."/>
            <person name="Takami H."/>
        </authorList>
    </citation>
    <scope>NUCLEOTIDE SEQUENCE</scope>
    <source>
        <strain evidence="1">Expedition CK06-06</strain>
    </source>
</reference>
<gene>
    <name evidence="1" type="ORF">S03H2_61127</name>
</gene>
<feature type="non-terminal residue" evidence="1">
    <location>
        <position position="1"/>
    </location>
</feature>
<dbReference type="AlphaFoldDB" id="X1KGC4"/>
<comment type="caution">
    <text evidence="1">The sequence shown here is derived from an EMBL/GenBank/DDBJ whole genome shotgun (WGS) entry which is preliminary data.</text>
</comment>
<accession>X1KGC4</accession>
<evidence type="ECO:0000313" key="1">
    <source>
        <dbReference type="EMBL" id="GAH81113.1"/>
    </source>
</evidence>
<protein>
    <submittedName>
        <fullName evidence="1">Uncharacterized protein</fullName>
    </submittedName>
</protein>
<sequence>NNLINFDDRFFRVIIIGTIPILKIRTISWIKPLNIIP</sequence>
<organism evidence="1">
    <name type="scientific">marine sediment metagenome</name>
    <dbReference type="NCBI Taxonomy" id="412755"/>
    <lineage>
        <taxon>unclassified sequences</taxon>
        <taxon>metagenomes</taxon>
        <taxon>ecological metagenomes</taxon>
    </lineage>
</organism>
<proteinExistence type="predicted"/>
<dbReference type="EMBL" id="BARU01039439">
    <property type="protein sequence ID" value="GAH81113.1"/>
    <property type="molecule type" value="Genomic_DNA"/>
</dbReference>